<dbReference type="Proteomes" id="UP001607302">
    <property type="component" value="Unassembled WGS sequence"/>
</dbReference>
<protein>
    <submittedName>
        <fullName evidence="1">Uncharacterized protein</fullName>
    </submittedName>
</protein>
<keyword evidence="2" id="KW-1185">Reference proteome</keyword>
<organism evidence="1 2">
    <name type="scientific">Vespula squamosa</name>
    <name type="common">Southern yellow jacket</name>
    <name type="synonym">Wasp</name>
    <dbReference type="NCBI Taxonomy" id="30214"/>
    <lineage>
        <taxon>Eukaryota</taxon>
        <taxon>Metazoa</taxon>
        <taxon>Ecdysozoa</taxon>
        <taxon>Arthropoda</taxon>
        <taxon>Hexapoda</taxon>
        <taxon>Insecta</taxon>
        <taxon>Pterygota</taxon>
        <taxon>Neoptera</taxon>
        <taxon>Endopterygota</taxon>
        <taxon>Hymenoptera</taxon>
        <taxon>Apocrita</taxon>
        <taxon>Aculeata</taxon>
        <taxon>Vespoidea</taxon>
        <taxon>Vespidae</taxon>
        <taxon>Vespinae</taxon>
        <taxon>Vespula</taxon>
    </lineage>
</organism>
<name>A0ABD2B8M3_VESSQ</name>
<dbReference type="AlphaFoldDB" id="A0ABD2B8M3"/>
<evidence type="ECO:0000313" key="2">
    <source>
        <dbReference type="Proteomes" id="UP001607302"/>
    </source>
</evidence>
<reference evidence="1 2" key="1">
    <citation type="journal article" date="2024" name="Ann. Entomol. Soc. Am.">
        <title>Genomic analyses of the southern and eastern yellowjacket wasps (Hymenoptera: Vespidae) reveal evolutionary signatures of social life.</title>
        <authorList>
            <person name="Catto M.A."/>
            <person name="Caine P.B."/>
            <person name="Orr S.E."/>
            <person name="Hunt B.G."/>
            <person name="Goodisman M.A.D."/>
        </authorList>
    </citation>
    <scope>NUCLEOTIDE SEQUENCE [LARGE SCALE GENOMIC DNA]</scope>
    <source>
        <strain evidence="1">233</strain>
        <tissue evidence="1">Head and thorax</tissue>
    </source>
</reference>
<sequence length="60" mass="6853">MTSCYLPKPRSLERRPNAYLERLMTFSKSSIGRCHSEEFLCDGDGAHLPIFLYPTSATTR</sequence>
<comment type="caution">
    <text evidence="1">The sequence shown here is derived from an EMBL/GenBank/DDBJ whole genome shotgun (WGS) entry which is preliminary data.</text>
</comment>
<dbReference type="EMBL" id="JAUDFV010000132">
    <property type="protein sequence ID" value="KAL2729047.1"/>
    <property type="molecule type" value="Genomic_DNA"/>
</dbReference>
<evidence type="ECO:0000313" key="1">
    <source>
        <dbReference type="EMBL" id="KAL2729047.1"/>
    </source>
</evidence>
<gene>
    <name evidence="1" type="ORF">V1478_006679</name>
</gene>
<accession>A0ABD2B8M3</accession>
<proteinExistence type="predicted"/>